<dbReference type="Pfam" id="PF02481">
    <property type="entry name" value="DNA_processg_A"/>
    <property type="match status" value="1"/>
</dbReference>
<dbReference type="InterPro" id="IPR003488">
    <property type="entry name" value="DprA"/>
</dbReference>
<feature type="domain" description="Smf/DprA SLOG" evidence="2">
    <location>
        <begin position="35"/>
        <end position="242"/>
    </location>
</feature>
<reference evidence="4 5" key="1">
    <citation type="submission" date="2021-03" db="EMBL/GenBank/DDBJ databases">
        <title>Complete Genome Sequences of Two Lysobacter Strains Isolated from Sea Water (Lysobacter caseinilyticus) and Soil (Lysobacter helvus) in South Korea.</title>
        <authorList>
            <person name="Watanabe Y."/>
            <person name="Arakawa K."/>
        </authorList>
    </citation>
    <scope>NUCLEOTIDE SEQUENCE [LARGE SCALE GENOMIC DNA]</scope>
    <source>
        <strain evidence="4 5">KVB24</strain>
    </source>
</reference>
<sequence length="331" mass="35213">MNADDALLALALDGASEKIRHRTHAWLARDGHALLGIHHPDYPPLLKRSPSPPQWLFVDGDASTLWHPGIAIVGTRLPTPDGRDNAREFAASFVQGGLCVTSGMAAGIDSAAHIGALDAKGPTVAVLGTGIDIAFPPGNRRLMERISQEGVVVSEYPPGTQGQTFTFPHRNRIVAGLSLGTLVIEAAYRSGALITARLAADAGREVFATPGSIRNPMARGCHRLLREGVTLVETPQEVLDALAPVATAFADDLRARLDVPTSSRIALQHSLPDMDVDTQRLWDAIGHDPTPMETLVMRTGLTAAKVASILLSMELGGRVVSQHGRVTRKSS</sequence>
<evidence type="ECO:0000313" key="4">
    <source>
        <dbReference type="EMBL" id="BCT92031.1"/>
    </source>
</evidence>
<organism evidence="4 5">
    <name type="scientific">Noviluteimonas caseinilytica</name>
    <dbReference type="NCBI Taxonomy" id="2675101"/>
    <lineage>
        <taxon>Bacteria</taxon>
        <taxon>Pseudomonadati</taxon>
        <taxon>Pseudomonadota</taxon>
        <taxon>Gammaproteobacteria</taxon>
        <taxon>Lysobacterales</taxon>
        <taxon>Lysobacteraceae</taxon>
        <taxon>Noviluteimonas</taxon>
    </lineage>
</organism>
<protein>
    <submittedName>
        <fullName evidence="4">DNA processing protein DprA</fullName>
    </submittedName>
</protein>
<name>A0ABN6FU16_9GAMM</name>
<dbReference type="PANTHER" id="PTHR43022">
    <property type="entry name" value="PROTEIN SMF"/>
    <property type="match status" value="1"/>
</dbReference>
<dbReference type="NCBIfam" id="TIGR00732">
    <property type="entry name" value="dprA"/>
    <property type="match status" value="1"/>
</dbReference>
<evidence type="ECO:0000259" key="3">
    <source>
        <dbReference type="Pfam" id="PF17782"/>
    </source>
</evidence>
<evidence type="ECO:0000259" key="2">
    <source>
        <dbReference type="Pfam" id="PF02481"/>
    </source>
</evidence>
<dbReference type="Proteomes" id="UP000681317">
    <property type="component" value="Chromosome"/>
</dbReference>
<dbReference type="Gene3D" id="1.10.10.10">
    <property type="entry name" value="Winged helix-like DNA-binding domain superfamily/Winged helix DNA-binding domain"/>
    <property type="match status" value="1"/>
</dbReference>
<dbReference type="InterPro" id="IPR041614">
    <property type="entry name" value="DprA_WH"/>
</dbReference>
<dbReference type="PANTHER" id="PTHR43022:SF1">
    <property type="entry name" value="PROTEIN SMF"/>
    <property type="match status" value="1"/>
</dbReference>
<accession>A0ABN6FU16</accession>
<proteinExistence type="inferred from homology"/>
<comment type="similarity">
    <text evidence="1">Belongs to the DprA/Smf family.</text>
</comment>
<dbReference type="Pfam" id="PF17782">
    <property type="entry name" value="WHD_DprA"/>
    <property type="match status" value="1"/>
</dbReference>
<dbReference type="SUPFAM" id="SSF102405">
    <property type="entry name" value="MCP/YpsA-like"/>
    <property type="match status" value="1"/>
</dbReference>
<dbReference type="InterPro" id="IPR036388">
    <property type="entry name" value="WH-like_DNA-bd_sf"/>
</dbReference>
<evidence type="ECO:0000313" key="5">
    <source>
        <dbReference type="Proteomes" id="UP000681317"/>
    </source>
</evidence>
<keyword evidence="5" id="KW-1185">Reference proteome</keyword>
<gene>
    <name evidence="4" type="primary">smf</name>
    <name evidence="4" type="ORF">LYSCAS_10550</name>
</gene>
<evidence type="ECO:0000256" key="1">
    <source>
        <dbReference type="ARBA" id="ARBA00006525"/>
    </source>
</evidence>
<dbReference type="EMBL" id="AP024545">
    <property type="protein sequence ID" value="BCT92031.1"/>
    <property type="molecule type" value="Genomic_DNA"/>
</dbReference>
<dbReference type="Gene3D" id="3.40.50.450">
    <property type="match status" value="1"/>
</dbReference>
<dbReference type="RefSeq" id="WP_213436436.1">
    <property type="nucleotide sequence ID" value="NZ_AP024545.1"/>
</dbReference>
<dbReference type="InterPro" id="IPR057666">
    <property type="entry name" value="DrpA_SLOG"/>
</dbReference>
<feature type="domain" description="DprA winged helix" evidence="3">
    <location>
        <begin position="270"/>
        <end position="324"/>
    </location>
</feature>